<proteinExistence type="predicted"/>
<gene>
    <name evidence="2" type="ordered locus">Os12g0413400</name>
</gene>
<organism evidence="2 3">
    <name type="scientific">Oryza sativa subsp. japonica</name>
    <name type="common">Rice</name>
    <dbReference type="NCBI Taxonomy" id="39947"/>
    <lineage>
        <taxon>Eukaryota</taxon>
        <taxon>Viridiplantae</taxon>
        <taxon>Streptophyta</taxon>
        <taxon>Embryophyta</taxon>
        <taxon>Tracheophyta</taxon>
        <taxon>Spermatophyta</taxon>
        <taxon>Magnoliopsida</taxon>
        <taxon>Liliopsida</taxon>
        <taxon>Poales</taxon>
        <taxon>Poaceae</taxon>
        <taxon>BOP clade</taxon>
        <taxon>Oryzoideae</taxon>
        <taxon>Oryzeae</taxon>
        <taxon>Oryzinae</taxon>
        <taxon>Oryza</taxon>
        <taxon>Oryza sativa</taxon>
    </lineage>
</organism>
<reference evidence="3" key="2">
    <citation type="journal article" date="2008" name="Nucleic Acids Res.">
        <title>The rice annotation project database (RAP-DB): 2008 update.</title>
        <authorList>
            <consortium name="The rice annotation project (RAP)"/>
        </authorList>
    </citation>
    <scope>GENOME REANNOTATION</scope>
    <source>
        <strain evidence="3">cv. Nipponbare</strain>
    </source>
</reference>
<evidence type="ECO:0000313" key="2">
    <source>
        <dbReference type="EMBL" id="BAF29664.1"/>
    </source>
</evidence>
<feature type="region of interest" description="Disordered" evidence="1">
    <location>
        <begin position="43"/>
        <end position="146"/>
    </location>
</feature>
<dbReference type="KEGG" id="dosa:Os12g0413400"/>
<feature type="compositionally biased region" description="Basic and acidic residues" evidence="1">
    <location>
        <begin position="87"/>
        <end position="100"/>
    </location>
</feature>
<reference evidence="2 3" key="1">
    <citation type="journal article" date="2005" name="Nature">
        <title>The map-based sequence of the rice genome.</title>
        <authorList>
            <consortium name="International rice genome sequencing project (IRGSP)"/>
            <person name="Matsumoto T."/>
            <person name="Wu J."/>
            <person name="Kanamori H."/>
            <person name="Katayose Y."/>
            <person name="Fujisawa M."/>
            <person name="Namiki N."/>
            <person name="Mizuno H."/>
            <person name="Yamamoto K."/>
            <person name="Antonio B.A."/>
            <person name="Baba T."/>
            <person name="Sakata K."/>
            <person name="Nagamura Y."/>
            <person name="Aoki H."/>
            <person name="Arikawa K."/>
            <person name="Arita K."/>
            <person name="Bito T."/>
            <person name="Chiden Y."/>
            <person name="Fujitsuka N."/>
            <person name="Fukunaka R."/>
            <person name="Hamada M."/>
            <person name="Harada C."/>
            <person name="Hayashi A."/>
            <person name="Hijishita S."/>
            <person name="Honda M."/>
            <person name="Hosokawa S."/>
            <person name="Ichikawa Y."/>
            <person name="Idonuma A."/>
            <person name="Iijima M."/>
            <person name="Ikeda M."/>
            <person name="Ikeno M."/>
            <person name="Ito K."/>
            <person name="Ito S."/>
            <person name="Ito T."/>
            <person name="Ito Y."/>
            <person name="Ito Y."/>
            <person name="Iwabuchi A."/>
            <person name="Kamiya K."/>
            <person name="Karasawa W."/>
            <person name="Kurita K."/>
            <person name="Katagiri S."/>
            <person name="Kikuta A."/>
            <person name="Kobayashi H."/>
            <person name="Kobayashi N."/>
            <person name="Machita K."/>
            <person name="Maehara T."/>
            <person name="Masukawa M."/>
            <person name="Mizubayashi T."/>
            <person name="Mukai Y."/>
            <person name="Nagasaki H."/>
            <person name="Nagata Y."/>
            <person name="Naito S."/>
            <person name="Nakashima M."/>
            <person name="Nakama Y."/>
            <person name="Nakamichi Y."/>
            <person name="Nakamura M."/>
            <person name="Meguro A."/>
            <person name="Negishi M."/>
            <person name="Ohta I."/>
            <person name="Ohta T."/>
            <person name="Okamoto M."/>
            <person name="Ono N."/>
            <person name="Saji S."/>
            <person name="Sakaguchi M."/>
            <person name="Sakai K."/>
            <person name="Shibata M."/>
            <person name="Shimokawa T."/>
            <person name="Song J."/>
            <person name="Takazaki Y."/>
            <person name="Terasawa K."/>
            <person name="Tsugane M."/>
            <person name="Tsuji K."/>
            <person name="Ueda S."/>
            <person name="Waki K."/>
            <person name="Yamagata H."/>
            <person name="Yamamoto M."/>
            <person name="Yamamoto S."/>
            <person name="Yamane H."/>
            <person name="Yoshiki S."/>
            <person name="Yoshihara R."/>
            <person name="Yukawa K."/>
            <person name="Zhong H."/>
            <person name="Yano M."/>
            <person name="Yuan Q."/>
            <person name="Ouyang S."/>
            <person name="Liu J."/>
            <person name="Jones K.M."/>
            <person name="Gansberger K."/>
            <person name="Moffat K."/>
            <person name="Hill J."/>
            <person name="Bera J."/>
            <person name="Fadrosh D."/>
            <person name="Jin S."/>
            <person name="Johri S."/>
            <person name="Kim M."/>
            <person name="Overton L."/>
            <person name="Reardon M."/>
            <person name="Tsitrin T."/>
            <person name="Vuong H."/>
            <person name="Weaver B."/>
            <person name="Ciecko A."/>
            <person name="Tallon L."/>
            <person name="Jackson J."/>
            <person name="Pai G."/>
            <person name="Aken S.V."/>
            <person name="Utterback T."/>
            <person name="Reidmuller S."/>
            <person name="Feldblyum T."/>
            <person name="Hsiao J."/>
            <person name="Zismann V."/>
            <person name="Iobst S."/>
            <person name="de Vazeille A.R."/>
            <person name="Buell C.R."/>
            <person name="Ying K."/>
            <person name="Li Y."/>
            <person name="Lu T."/>
            <person name="Huang Y."/>
            <person name="Zhao Q."/>
            <person name="Feng Q."/>
            <person name="Zhang L."/>
            <person name="Zhu J."/>
            <person name="Weng Q."/>
            <person name="Mu J."/>
            <person name="Lu Y."/>
            <person name="Fan D."/>
            <person name="Liu Y."/>
            <person name="Guan J."/>
            <person name="Zhang Y."/>
            <person name="Yu S."/>
            <person name="Liu X."/>
            <person name="Zhang Y."/>
            <person name="Hong G."/>
            <person name="Han B."/>
            <person name="Choisne N."/>
            <person name="Demange N."/>
            <person name="Orjeda G."/>
            <person name="Samain S."/>
            <person name="Cattolico L."/>
            <person name="Pelletier E."/>
            <person name="Couloux A."/>
            <person name="Segurens B."/>
            <person name="Wincker P."/>
            <person name="D'Hont A."/>
            <person name="Scarpelli C."/>
            <person name="Weissenbach J."/>
            <person name="Salanoubat M."/>
            <person name="Quetier F."/>
            <person name="Yu Y."/>
            <person name="Kim H.R."/>
            <person name="Rambo T."/>
            <person name="Currie J."/>
            <person name="Collura K."/>
            <person name="Luo M."/>
            <person name="Yang T."/>
            <person name="Ammiraju J.S.S."/>
            <person name="Engler F."/>
            <person name="Soderlund C."/>
            <person name="Wing R.A."/>
            <person name="Palmer L.E."/>
            <person name="de la Bastide M."/>
            <person name="Spiegel L."/>
            <person name="Nascimento L."/>
            <person name="Zutavern T."/>
            <person name="O'Shaughnessy A."/>
            <person name="Dike S."/>
            <person name="Dedhia N."/>
            <person name="Preston R."/>
            <person name="Balija V."/>
            <person name="McCombie W.R."/>
            <person name="Chow T."/>
            <person name="Chen H."/>
            <person name="Chung M."/>
            <person name="Chen C."/>
            <person name="Shaw J."/>
            <person name="Wu H."/>
            <person name="Hsiao K."/>
            <person name="Chao Y."/>
            <person name="Chu M."/>
            <person name="Cheng C."/>
            <person name="Hour A."/>
            <person name="Lee P."/>
            <person name="Lin S."/>
            <person name="Lin Y."/>
            <person name="Liou J."/>
            <person name="Liu S."/>
            <person name="Hsing Y."/>
            <person name="Raghuvanshi S."/>
            <person name="Mohanty A."/>
            <person name="Bharti A.K."/>
            <person name="Gaur A."/>
            <person name="Gupta V."/>
            <person name="Kumar D."/>
            <person name="Ravi V."/>
            <person name="Vij S."/>
            <person name="Kapur A."/>
            <person name="Khurana P."/>
            <person name="Khurana P."/>
            <person name="Khurana J.P."/>
            <person name="Tyagi A.K."/>
            <person name="Gaikwad K."/>
            <person name="Singh A."/>
            <person name="Dalal V."/>
            <person name="Srivastava S."/>
            <person name="Dixit A."/>
            <person name="Pal A.K."/>
            <person name="Ghazi I.A."/>
            <person name="Yadav M."/>
            <person name="Pandit A."/>
            <person name="Bhargava A."/>
            <person name="Sureshbabu K."/>
            <person name="Batra K."/>
            <person name="Sharma T.R."/>
            <person name="Mohapatra T."/>
            <person name="Singh N.K."/>
            <person name="Messing J."/>
            <person name="Nelson A.B."/>
            <person name="Fuks G."/>
            <person name="Kavchok S."/>
            <person name="Keizer G."/>
            <person name="Linton E."/>
            <person name="Llaca V."/>
            <person name="Song R."/>
            <person name="Tanyolac B."/>
            <person name="Young S."/>
            <person name="Ho-Il K."/>
            <person name="Hahn J.H."/>
            <person name="Sangsakoo G."/>
            <person name="Vanavichit A."/>
            <person name="de Mattos Luiz.A.T."/>
            <person name="Zimmer P.D."/>
            <person name="Malone G."/>
            <person name="Dellagostin O."/>
            <person name="de Oliveira A.C."/>
            <person name="Bevan M."/>
            <person name="Bancroft I."/>
            <person name="Minx P."/>
            <person name="Cordum H."/>
            <person name="Wilson R."/>
            <person name="Cheng Z."/>
            <person name="Jin W."/>
            <person name="Jiang J."/>
            <person name="Leong S.A."/>
            <person name="Iwama H."/>
            <person name="Gojobori T."/>
            <person name="Itoh T."/>
            <person name="Niimura Y."/>
            <person name="Fujii Y."/>
            <person name="Habara T."/>
            <person name="Sakai H."/>
            <person name="Sato Y."/>
            <person name="Wilson G."/>
            <person name="Kumar K."/>
            <person name="McCouch S."/>
            <person name="Juretic N."/>
            <person name="Hoen D."/>
            <person name="Wright S."/>
            <person name="Bruskiewich R."/>
            <person name="Bureau T."/>
            <person name="Miyao A."/>
            <person name="Hirochika H."/>
            <person name="Nishikawa T."/>
            <person name="Kadowaki K."/>
            <person name="Sugiura M."/>
            <person name="Burr B."/>
            <person name="Sasaki T."/>
        </authorList>
    </citation>
    <scope>NUCLEOTIDE SEQUENCE [LARGE SCALE GENOMIC DNA]</scope>
    <source>
        <strain evidence="3">cv. Nipponbare</strain>
    </source>
</reference>
<feature type="compositionally biased region" description="Basic residues" evidence="1">
    <location>
        <begin position="106"/>
        <end position="115"/>
    </location>
</feature>
<name>Q0INQ1_ORYSJ</name>
<evidence type="ECO:0000313" key="3">
    <source>
        <dbReference type="Proteomes" id="UP000000763"/>
    </source>
</evidence>
<protein>
    <submittedName>
        <fullName evidence="2">Os12g0413400 protein</fullName>
    </submittedName>
</protein>
<feature type="compositionally biased region" description="Polar residues" evidence="1">
    <location>
        <begin position="59"/>
        <end position="70"/>
    </location>
</feature>
<dbReference type="Proteomes" id="UP000000763">
    <property type="component" value="Chromosome 12"/>
</dbReference>
<dbReference type="EMBL" id="AP008218">
    <property type="protein sequence ID" value="BAF29664.1"/>
    <property type="molecule type" value="Genomic_DNA"/>
</dbReference>
<evidence type="ECO:0000256" key="1">
    <source>
        <dbReference type="SAM" id="MobiDB-lite"/>
    </source>
</evidence>
<dbReference type="AlphaFoldDB" id="Q0INQ1"/>
<sequence>RTAEKQLEPALWRACLRLTVTSRPLTSRHRPRRHPRALLRAAASETLTPAGSGDEVRRTMTTSGSVSSSPAERGGVQIRAAAAARPGGEESRRRRSEEGRVGSARPRGRRHRRSRYLATRAAVPPSRSSPSGPDKERRGRAVRRRAPPWSRVRESLIVVHMLRSALPTSVSPGSSLPCRFGMRRRHCPRRRSSLAR</sequence>
<feature type="non-terminal residue" evidence="2">
    <location>
        <position position="1"/>
    </location>
</feature>
<accession>Q0INQ1</accession>